<evidence type="ECO:0000259" key="1">
    <source>
        <dbReference type="Pfam" id="PF07978"/>
    </source>
</evidence>
<dbReference type="RefSeq" id="WP_114828830.1">
    <property type="nucleotide sequence ID" value="NZ_QQTO01000001.1"/>
</dbReference>
<name>A0A370L9M0_9HYPH</name>
<evidence type="ECO:0000313" key="2">
    <source>
        <dbReference type="EMBL" id="RDJ26946.1"/>
    </source>
</evidence>
<reference evidence="3" key="1">
    <citation type="submission" date="2018-07" db="EMBL/GenBank/DDBJ databases">
        <authorList>
            <person name="Safronova V.I."/>
            <person name="Chirak E.R."/>
            <person name="Sazanova A.L."/>
        </authorList>
    </citation>
    <scope>NUCLEOTIDE SEQUENCE [LARGE SCALE GENOMIC DNA]</scope>
    <source>
        <strain evidence="3">RCAM04685</strain>
    </source>
</reference>
<dbReference type="InterPro" id="IPR011008">
    <property type="entry name" value="Dimeric_a/b-barrel"/>
</dbReference>
<organism evidence="2 3">
    <name type="scientific">Bosea caraganae</name>
    <dbReference type="NCBI Taxonomy" id="2763117"/>
    <lineage>
        <taxon>Bacteria</taxon>
        <taxon>Pseudomonadati</taxon>
        <taxon>Pseudomonadota</taxon>
        <taxon>Alphaproteobacteria</taxon>
        <taxon>Hyphomicrobiales</taxon>
        <taxon>Boseaceae</taxon>
        <taxon>Bosea</taxon>
    </lineage>
</organism>
<keyword evidence="3" id="KW-1185">Reference proteome</keyword>
<accession>A0A370L9M0</accession>
<feature type="domain" description="NIPSNAP" evidence="1">
    <location>
        <begin position="16"/>
        <end position="77"/>
    </location>
</feature>
<sequence length="206" mass="22379">MIATAMDKTRFDLTLMRLHPRTMPAALERVRRWLEGRPGQLIACLYSDIGTVNQLLLLRRFADAADLLAERDAALRERDPFGVSEFSLGLSMDLWAALPGIPAPGQPARGPLFELRTDRLKPGRLARALAAWGRAEPGLMPAAGFFTLAADAPQIVHLWPWSSDAGRIGPSDADSPTDIAGRLGGAENLAAQRTELFRAAAFSPLQ</sequence>
<comment type="caution">
    <text evidence="2">The sequence shown here is derived from an EMBL/GenBank/DDBJ whole genome shotgun (WGS) entry which is preliminary data.</text>
</comment>
<evidence type="ECO:0000313" key="3">
    <source>
        <dbReference type="Proteomes" id="UP000255207"/>
    </source>
</evidence>
<dbReference type="Proteomes" id="UP000255207">
    <property type="component" value="Unassembled WGS sequence"/>
</dbReference>
<gene>
    <name evidence="2" type="ORF">DWE98_08890</name>
</gene>
<dbReference type="InterPro" id="IPR012577">
    <property type="entry name" value="NIPSNAP"/>
</dbReference>
<dbReference type="SUPFAM" id="SSF54909">
    <property type="entry name" value="Dimeric alpha+beta barrel"/>
    <property type="match status" value="2"/>
</dbReference>
<dbReference type="EMBL" id="QQTP01000003">
    <property type="protein sequence ID" value="RDJ26946.1"/>
    <property type="molecule type" value="Genomic_DNA"/>
</dbReference>
<dbReference type="Pfam" id="PF07978">
    <property type="entry name" value="NIPSNAP"/>
    <property type="match status" value="1"/>
</dbReference>
<dbReference type="OrthoDB" id="6182832at2"/>
<protein>
    <recommendedName>
        <fullName evidence="1">NIPSNAP domain-containing protein</fullName>
    </recommendedName>
</protein>
<dbReference type="AlphaFoldDB" id="A0A370L9M0"/>
<proteinExistence type="predicted"/>
<dbReference type="Gene3D" id="3.30.70.100">
    <property type="match status" value="2"/>
</dbReference>